<dbReference type="VEuPathDB" id="FungiDB:ASPBRDRAFT_565125"/>
<dbReference type="GeneID" id="93580067"/>
<dbReference type="InterPro" id="IPR036770">
    <property type="entry name" value="Ankyrin_rpt-contain_sf"/>
</dbReference>
<keyword evidence="2" id="KW-1185">Reference proteome</keyword>
<organism evidence="1 2">
    <name type="scientific">Aspergillus brasiliensis (strain CBS 101740 / IMI 381727 / IBT 21946)</name>
    <dbReference type="NCBI Taxonomy" id="767769"/>
    <lineage>
        <taxon>Eukaryota</taxon>
        <taxon>Fungi</taxon>
        <taxon>Dikarya</taxon>
        <taxon>Ascomycota</taxon>
        <taxon>Pezizomycotina</taxon>
        <taxon>Eurotiomycetes</taxon>
        <taxon>Eurotiomycetidae</taxon>
        <taxon>Eurotiales</taxon>
        <taxon>Aspergillaceae</taxon>
        <taxon>Aspergillus</taxon>
        <taxon>Aspergillus subgen. Circumdati</taxon>
    </lineage>
</organism>
<proteinExistence type="predicted"/>
<evidence type="ECO:0000313" key="1">
    <source>
        <dbReference type="EMBL" id="OJJ65487.1"/>
    </source>
</evidence>
<dbReference type="Gene3D" id="1.25.40.20">
    <property type="entry name" value="Ankyrin repeat-containing domain"/>
    <property type="match status" value="1"/>
</dbReference>
<reference evidence="2" key="1">
    <citation type="journal article" date="2017" name="Genome Biol.">
        <title>Comparative genomics reveals high biological diversity and specific adaptations in the industrially and medically important fungal genus Aspergillus.</title>
        <authorList>
            <person name="de Vries R.P."/>
            <person name="Riley R."/>
            <person name="Wiebenga A."/>
            <person name="Aguilar-Osorio G."/>
            <person name="Amillis S."/>
            <person name="Uchima C.A."/>
            <person name="Anderluh G."/>
            <person name="Asadollahi M."/>
            <person name="Askin M."/>
            <person name="Barry K."/>
            <person name="Battaglia E."/>
            <person name="Bayram O."/>
            <person name="Benocci T."/>
            <person name="Braus-Stromeyer S.A."/>
            <person name="Caldana C."/>
            <person name="Canovas D."/>
            <person name="Cerqueira G.C."/>
            <person name="Chen F."/>
            <person name="Chen W."/>
            <person name="Choi C."/>
            <person name="Clum A."/>
            <person name="Dos Santos R.A."/>
            <person name="Damasio A.R."/>
            <person name="Diallinas G."/>
            <person name="Emri T."/>
            <person name="Fekete E."/>
            <person name="Flipphi M."/>
            <person name="Freyberg S."/>
            <person name="Gallo A."/>
            <person name="Gournas C."/>
            <person name="Habgood R."/>
            <person name="Hainaut M."/>
            <person name="Harispe M.L."/>
            <person name="Henrissat B."/>
            <person name="Hilden K.S."/>
            <person name="Hope R."/>
            <person name="Hossain A."/>
            <person name="Karabika E."/>
            <person name="Karaffa L."/>
            <person name="Karanyi Z."/>
            <person name="Krasevec N."/>
            <person name="Kuo A."/>
            <person name="Kusch H."/>
            <person name="LaButti K."/>
            <person name="Lagendijk E.L."/>
            <person name="Lapidus A."/>
            <person name="Levasseur A."/>
            <person name="Lindquist E."/>
            <person name="Lipzen A."/>
            <person name="Logrieco A.F."/>
            <person name="MacCabe A."/>
            <person name="Maekelae M.R."/>
            <person name="Malavazi I."/>
            <person name="Melin P."/>
            <person name="Meyer V."/>
            <person name="Mielnichuk N."/>
            <person name="Miskei M."/>
            <person name="Molnar A.P."/>
            <person name="Mule G."/>
            <person name="Ngan C.Y."/>
            <person name="Orejas M."/>
            <person name="Orosz E."/>
            <person name="Ouedraogo J.P."/>
            <person name="Overkamp K.M."/>
            <person name="Park H.-S."/>
            <person name="Perrone G."/>
            <person name="Piumi F."/>
            <person name="Punt P.J."/>
            <person name="Ram A.F."/>
            <person name="Ramon A."/>
            <person name="Rauscher S."/>
            <person name="Record E."/>
            <person name="Riano-Pachon D.M."/>
            <person name="Robert V."/>
            <person name="Roehrig J."/>
            <person name="Ruller R."/>
            <person name="Salamov A."/>
            <person name="Salih N.S."/>
            <person name="Samson R.A."/>
            <person name="Sandor E."/>
            <person name="Sanguinetti M."/>
            <person name="Schuetze T."/>
            <person name="Sepcic K."/>
            <person name="Shelest E."/>
            <person name="Sherlock G."/>
            <person name="Sophianopoulou V."/>
            <person name="Squina F.M."/>
            <person name="Sun H."/>
            <person name="Susca A."/>
            <person name="Todd R.B."/>
            <person name="Tsang A."/>
            <person name="Unkles S.E."/>
            <person name="van de Wiele N."/>
            <person name="van Rossen-Uffink D."/>
            <person name="Oliveira J.V."/>
            <person name="Vesth T.C."/>
            <person name="Visser J."/>
            <person name="Yu J.-H."/>
            <person name="Zhou M."/>
            <person name="Andersen M.R."/>
            <person name="Archer D.B."/>
            <person name="Baker S.E."/>
            <person name="Benoit I."/>
            <person name="Brakhage A.A."/>
            <person name="Braus G.H."/>
            <person name="Fischer R."/>
            <person name="Frisvad J.C."/>
            <person name="Goldman G.H."/>
            <person name="Houbraken J."/>
            <person name="Oakley B."/>
            <person name="Pocsi I."/>
            <person name="Scazzocchio C."/>
            <person name="Seiboth B."/>
            <person name="vanKuyk P.A."/>
            <person name="Wortman J."/>
            <person name="Dyer P.S."/>
            <person name="Grigoriev I.V."/>
        </authorList>
    </citation>
    <scope>NUCLEOTIDE SEQUENCE [LARGE SCALE GENOMIC DNA]</scope>
    <source>
        <strain evidence="2">CBS 101740 / IMI 381727 / IBT 21946</strain>
    </source>
</reference>
<evidence type="ECO:0000313" key="2">
    <source>
        <dbReference type="Proteomes" id="UP000184499"/>
    </source>
</evidence>
<dbReference type="OrthoDB" id="20872at2759"/>
<dbReference type="STRING" id="767769.A0A1L9U1D6"/>
<name>A0A1L9U1D6_ASPBC</name>
<accession>A0A1L9U1D6</accession>
<gene>
    <name evidence="1" type="ORF">ASPBRDRAFT_565125</name>
</gene>
<dbReference type="RefSeq" id="XP_067472738.1">
    <property type="nucleotide sequence ID" value="XM_067627579.1"/>
</dbReference>
<dbReference type="AlphaFoldDB" id="A0A1L9U1D6"/>
<sequence>MVELLLKKGADPNKAYRNGNAIMQAIEYRELPLLHLLVKKGGGVDLTQQDETGQTFLEMVDSRWPEAMHVASL</sequence>
<protein>
    <submittedName>
        <fullName evidence="1">Uncharacterized protein</fullName>
    </submittedName>
</protein>
<dbReference type="EMBL" id="KV878731">
    <property type="protein sequence ID" value="OJJ65487.1"/>
    <property type="molecule type" value="Genomic_DNA"/>
</dbReference>
<dbReference type="Proteomes" id="UP000184499">
    <property type="component" value="Unassembled WGS sequence"/>
</dbReference>
<dbReference type="SUPFAM" id="SSF48403">
    <property type="entry name" value="Ankyrin repeat"/>
    <property type="match status" value="1"/>
</dbReference>